<dbReference type="GO" id="GO:0016020">
    <property type="term" value="C:membrane"/>
    <property type="evidence" value="ECO:0007669"/>
    <property type="project" value="UniProtKB-SubCell"/>
</dbReference>
<dbReference type="GO" id="GO:0022857">
    <property type="term" value="F:transmembrane transporter activity"/>
    <property type="evidence" value="ECO:0007669"/>
    <property type="project" value="InterPro"/>
</dbReference>
<dbReference type="OrthoDB" id="1728340at2759"/>
<evidence type="ECO:0000313" key="9">
    <source>
        <dbReference type="Proteomes" id="UP000237000"/>
    </source>
</evidence>
<feature type="transmembrane region" description="Helical" evidence="6">
    <location>
        <begin position="49"/>
        <end position="66"/>
    </location>
</feature>
<evidence type="ECO:0000256" key="5">
    <source>
        <dbReference type="ARBA" id="ARBA00023136"/>
    </source>
</evidence>
<evidence type="ECO:0000256" key="6">
    <source>
        <dbReference type="RuleBase" id="RU363077"/>
    </source>
</evidence>
<dbReference type="InterPro" id="IPR037185">
    <property type="entry name" value="EmrE-like"/>
</dbReference>
<keyword evidence="9" id="KW-1185">Reference proteome</keyword>
<feature type="transmembrane region" description="Helical" evidence="6">
    <location>
        <begin position="103"/>
        <end position="127"/>
    </location>
</feature>
<feature type="transmembrane region" description="Helical" evidence="6">
    <location>
        <begin position="187"/>
        <end position="208"/>
    </location>
</feature>
<dbReference type="SUPFAM" id="SSF103481">
    <property type="entry name" value="Multidrug resistance efflux transporter EmrE"/>
    <property type="match status" value="2"/>
</dbReference>
<keyword evidence="4 6" id="KW-1133">Transmembrane helix</keyword>
<feature type="domain" description="EamA" evidence="7">
    <location>
        <begin position="18"/>
        <end position="157"/>
    </location>
</feature>
<feature type="transmembrane region" description="Helical" evidence="6">
    <location>
        <begin position="311"/>
        <end position="329"/>
    </location>
</feature>
<feature type="transmembrane region" description="Helical" evidence="6">
    <location>
        <begin position="285"/>
        <end position="305"/>
    </location>
</feature>
<dbReference type="InterPro" id="IPR030184">
    <property type="entry name" value="WAT1-related"/>
</dbReference>
<protein>
    <recommendedName>
        <fullName evidence="6">WAT1-related protein</fullName>
    </recommendedName>
</protein>
<feature type="domain" description="EamA" evidence="7">
    <location>
        <begin position="190"/>
        <end position="329"/>
    </location>
</feature>
<feature type="transmembrane region" description="Helical" evidence="6">
    <location>
        <begin position="78"/>
        <end position="97"/>
    </location>
</feature>
<feature type="transmembrane region" description="Helical" evidence="6">
    <location>
        <begin position="17"/>
        <end position="37"/>
    </location>
</feature>
<keyword evidence="3 6" id="KW-0812">Transmembrane</keyword>
<evidence type="ECO:0000256" key="1">
    <source>
        <dbReference type="ARBA" id="ARBA00004141"/>
    </source>
</evidence>
<keyword evidence="5 6" id="KW-0472">Membrane</keyword>
<accession>A0A2P5CMP4</accession>
<dbReference type="Pfam" id="PF00892">
    <property type="entry name" value="EamA"/>
    <property type="match status" value="2"/>
</dbReference>
<evidence type="ECO:0000256" key="3">
    <source>
        <dbReference type="ARBA" id="ARBA00022692"/>
    </source>
</evidence>
<name>A0A2P5CMP4_TREOI</name>
<evidence type="ECO:0000313" key="8">
    <source>
        <dbReference type="EMBL" id="PON62318.1"/>
    </source>
</evidence>
<comment type="similarity">
    <text evidence="2 6">Belongs to the drug/metabolite transporter (DMT) superfamily. Plant drug/metabolite exporter (P-DME) (TC 2.A.7.4) family.</text>
</comment>
<feature type="transmembrane region" description="Helical" evidence="6">
    <location>
        <begin position="220"/>
        <end position="243"/>
    </location>
</feature>
<evidence type="ECO:0000256" key="4">
    <source>
        <dbReference type="ARBA" id="ARBA00022989"/>
    </source>
</evidence>
<feature type="transmembrane region" description="Helical" evidence="6">
    <location>
        <begin position="139"/>
        <end position="159"/>
    </location>
</feature>
<organism evidence="8 9">
    <name type="scientific">Trema orientale</name>
    <name type="common">Charcoal tree</name>
    <name type="synonym">Celtis orientalis</name>
    <dbReference type="NCBI Taxonomy" id="63057"/>
    <lineage>
        <taxon>Eukaryota</taxon>
        <taxon>Viridiplantae</taxon>
        <taxon>Streptophyta</taxon>
        <taxon>Embryophyta</taxon>
        <taxon>Tracheophyta</taxon>
        <taxon>Spermatophyta</taxon>
        <taxon>Magnoliopsida</taxon>
        <taxon>eudicotyledons</taxon>
        <taxon>Gunneridae</taxon>
        <taxon>Pentapetalae</taxon>
        <taxon>rosids</taxon>
        <taxon>fabids</taxon>
        <taxon>Rosales</taxon>
        <taxon>Cannabaceae</taxon>
        <taxon>Trema</taxon>
    </lineage>
</organism>
<evidence type="ECO:0000256" key="2">
    <source>
        <dbReference type="ARBA" id="ARBA00007635"/>
    </source>
</evidence>
<dbReference type="InParanoid" id="A0A2P5CMP4"/>
<dbReference type="InterPro" id="IPR000620">
    <property type="entry name" value="EamA_dom"/>
</dbReference>
<dbReference type="AlphaFoldDB" id="A0A2P5CMP4"/>
<feature type="transmembrane region" description="Helical" evidence="6">
    <location>
        <begin position="255"/>
        <end position="273"/>
    </location>
</feature>
<evidence type="ECO:0000259" key="7">
    <source>
        <dbReference type="Pfam" id="PF00892"/>
    </source>
</evidence>
<dbReference type="PANTHER" id="PTHR31218">
    <property type="entry name" value="WAT1-RELATED PROTEIN"/>
    <property type="match status" value="1"/>
</dbReference>
<comment type="caution">
    <text evidence="8">The sequence shown here is derived from an EMBL/GenBank/DDBJ whole genome shotgun (WGS) entry which is preliminary data.</text>
</comment>
<gene>
    <name evidence="8" type="primary">TorWAT2</name>
    <name evidence="8" type="ORF">TorRG33x02_279710</name>
</gene>
<sequence length="392" mass="42828">MSTIKSLGQMLKQAKPFVLLILQQFGFAGMNLITKYAINEGRSQHVLVVYRHIVAALVIAPFAIVLERKTRPKMTSSIFAKIMLLGLLEPVMDQNLYYTGMKFTTATFATAMLNLVPTFVFIMAWIFRLEKVNILKLRSQAKVLGTVVTLGGAMLMTMFNGPALNLPWTKQDQHHDHHSINAANNQVSIKGAIMITASCACCAIYVILQAITLKSYPAELSLTSLICLTGAFQGTFVALAIEWGNPSAWSLNSKAMLAVAIYGGIFRSGLGYYIQGLVMNYKGPVFVTAFNPLGLVIVAIISSFILSELMYLGRVIGAAVIVVGLYMVLWGKSKDKSPSELIEQVLAPTTDEHKTTENETTKSIQNPELVSIEVVEDSKTNLSQGTKSTCTA</sequence>
<comment type="subcellular location">
    <subcellularLocation>
        <location evidence="1 6">Membrane</location>
        <topology evidence="1 6">Multi-pass membrane protein</topology>
    </subcellularLocation>
</comment>
<dbReference type="EMBL" id="JXTC01000348">
    <property type="protein sequence ID" value="PON62318.1"/>
    <property type="molecule type" value="Genomic_DNA"/>
</dbReference>
<reference evidence="9" key="1">
    <citation type="submission" date="2016-06" db="EMBL/GenBank/DDBJ databases">
        <title>Parallel loss of symbiosis genes in relatives of nitrogen-fixing non-legume Parasponia.</title>
        <authorList>
            <person name="Van Velzen R."/>
            <person name="Holmer R."/>
            <person name="Bu F."/>
            <person name="Rutten L."/>
            <person name="Van Zeijl A."/>
            <person name="Liu W."/>
            <person name="Santuari L."/>
            <person name="Cao Q."/>
            <person name="Sharma T."/>
            <person name="Shen D."/>
            <person name="Roswanjaya Y."/>
            <person name="Wardhani T."/>
            <person name="Kalhor M.S."/>
            <person name="Jansen J."/>
            <person name="Van den Hoogen J."/>
            <person name="Gungor B."/>
            <person name="Hartog M."/>
            <person name="Hontelez J."/>
            <person name="Verver J."/>
            <person name="Yang W.-C."/>
            <person name="Schijlen E."/>
            <person name="Repin R."/>
            <person name="Schilthuizen M."/>
            <person name="Schranz E."/>
            <person name="Heidstra R."/>
            <person name="Miyata K."/>
            <person name="Fedorova E."/>
            <person name="Kohlen W."/>
            <person name="Bisseling T."/>
            <person name="Smit S."/>
            <person name="Geurts R."/>
        </authorList>
    </citation>
    <scope>NUCLEOTIDE SEQUENCE [LARGE SCALE GENOMIC DNA]</scope>
    <source>
        <strain evidence="9">cv. RG33-2</strain>
    </source>
</reference>
<dbReference type="Proteomes" id="UP000237000">
    <property type="component" value="Unassembled WGS sequence"/>
</dbReference>
<proteinExistence type="inferred from homology"/>